<sequence>MGDFFSYPCNTQWSTAMVGQYSENDSLSPLFLKNEKQDEWGGIIKGEITVPMTPNIFCALFWSHSSPLIKLVLVPVPLQKDRPLLLKEPR</sequence>
<dbReference type="AlphaFoldDB" id="A0A0L8GXJ3"/>
<protein>
    <submittedName>
        <fullName evidence="1">Uncharacterized protein</fullName>
    </submittedName>
</protein>
<name>A0A0L8GXJ3_OCTBM</name>
<proteinExistence type="predicted"/>
<dbReference type="EMBL" id="KQ419991">
    <property type="protein sequence ID" value="KOF81771.1"/>
    <property type="molecule type" value="Genomic_DNA"/>
</dbReference>
<reference evidence="1" key="1">
    <citation type="submission" date="2015-07" db="EMBL/GenBank/DDBJ databases">
        <title>MeaNS - Measles Nucleotide Surveillance Program.</title>
        <authorList>
            <person name="Tran T."/>
            <person name="Druce J."/>
        </authorList>
    </citation>
    <scope>NUCLEOTIDE SEQUENCE</scope>
    <source>
        <strain evidence="1">UCB-OBI-ISO-001</strain>
        <tissue evidence="1">Gonad</tissue>
    </source>
</reference>
<gene>
    <name evidence="1" type="ORF">OCBIM_22026120mg</name>
</gene>
<evidence type="ECO:0000313" key="1">
    <source>
        <dbReference type="EMBL" id="KOF81771.1"/>
    </source>
</evidence>
<accession>A0A0L8GXJ3</accession>
<organism evidence="1">
    <name type="scientific">Octopus bimaculoides</name>
    <name type="common">California two-spotted octopus</name>
    <dbReference type="NCBI Taxonomy" id="37653"/>
    <lineage>
        <taxon>Eukaryota</taxon>
        <taxon>Metazoa</taxon>
        <taxon>Spiralia</taxon>
        <taxon>Lophotrochozoa</taxon>
        <taxon>Mollusca</taxon>
        <taxon>Cephalopoda</taxon>
        <taxon>Coleoidea</taxon>
        <taxon>Octopodiformes</taxon>
        <taxon>Octopoda</taxon>
        <taxon>Incirrata</taxon>
        <taxon>Octopodidae</taxon>
        <taxon>Octopus</taxon>
    </lineage>
</organism>